<dbReference type="AlphaFoldDB" id="A0A432DYS8"/>
<evidence type="ECO:0000313" key="2">
    <source>
        <dbReference type="Proteomes" id="UP000276953"/>
    </source>
</evidence>
<comment type="caution">
    <text evidence="1">The sequence shown here is derived from an EMBL/GenBank/DDBJ whole genome shotgun (WGS) entry which is preliminary data.</text>
</comment>
<name>A0A432DYS8_9FLAO</name>
<dbReference type="Proteomes" id="UP000276953">
    <property type="component" value="Unassembled WGS sequence"/>
</dbReference>
<reference evidence="1 2" key="1">
    <citation type="submission" date="2018-12" db="EMBL/GenBank/DDBJ databases">
        <title>Draft Genome Sequence of Chryseobacterium arthrosphaerae strain ED882-96 Isolated from the Blood of a Patient with Liver Cirrhosis in Taiwan.</title>
        <authorList>
            <person name="Lin J.-N."/>
            <person name="Lai C.-H."/>
            <person name="Yang C.-H."/>
            <person name="Huang Y.-H."/>
        </authorList>
    </citation>
    <scope>NUCLEOTIDE SEQUENCE [LARGE SCALE GENOMIC DNA]</scope>
    <source>
        <strain evidence="1 2">ED882-96</strain>
    </source>
</reference>
<gene>
    <name evidence="1" type="ORF">EJ377_01925</name>
</gene>
<evidence type="ECO:0000313" key="1">
    <source>
        <dbReference type="EMBL" id="RTZ49436.1"/>
    </source>
</evidence>
<organism evidence="1 2">
    <name type="scientific">Chryseobacterium arthrosphaerae</name>
    <dbReference type="NCBI Taxonomy" id="651561"/>
    <lineage>
        <taxon>Bacteria</taxon>
        <taxon>Pseudomonadati</taxon>
        <taxon>Bacteroidota</taxon>
        <taxon>Flavobacteriia</taxon>
        <taxon>Flavobacteriales</taxon>
        <taxon>Weeksellaceae</taxon>
        <taxon>Chryseobacterium group</taxon>
        <taxon>Chryseobacterium</taxon>
    </lineage>
</organism>
<protein>
    <submittedName>
        <fullName evidence="1">Uncharacterized protein</fullName>
    </submittedName>
</protein>
<dbReference type="EMBL" id="RYFC01000001">
    <property type="protein sequence ID" value="RTZ49436.1"/>
    <property type="molecule type" value="Genomic_DNA"/>
</dbReference>
<sequence length="79" mass="9303">MEESRHYNQLENAPDSIKNYTMDTSSAQSEYQFKEFEAAERPSIVNDDHYFKADTALLEKKYGTPKLRILMSLKGRRRL</sequence>
<accession>A0A432DYS8</accession>
<proteinExistence type="predicted"/>